<dbReference type="PROSITE" id="PS51833">
    <property type="entry name" value="HDOD"/>
    <property type="match status" value="1"/>
</dbReference>
<reference evidence="2 3" key="1">
    <citation type="submission" date="2019-07" db="EMBL/GenBank/DDBJ databases">
        <title>Complete genome sequence of Comamonas sp. NLF 7-7 isolated from livestock.</title>
        <authorList>
            <person name="Kim D.H."/>
            <person name="Kim J.G."/>
        </authorList>
    </citation>
    <scope>NUCLEOTIDE SEQUENCE [LARGE SCALE GENOMIC DNA]</scope>
    <source>
        <strain evidence="2 3">NLF 7-7</strain>
    </source>
</reference>
<dbReference type="Gene3D" id="1.10.3210.10">
    <property type="entry name" value="Hypothetical protein af1432"/>
    <property type="match status" value="1"/>
</dbReference>
<protein>
    <submittedName>
        <fullName evidence="2">HDOD domain-containing protein</fullName>
    </submittedName>
</protein>
<evidence type="ECO:0000259" key="1">
    <source>
        <dbReference type="PROSITE" id="PS51833"/>
    </source>
</evidence>
<keyword evidence="3" id="KW-1185">Reference proteome</keyword>
<proteinExistence type="predicted"/>
<dbReference type="InterPro" id="IPR013976">
    <property type="entry name" value="HDOD"/>
</dbReference>
<dbReference type="RefSeq" id="WP_146912098.1">
    <property type="nucleotide sequence ID" value="NZ_CP042344.1"/>
</dbReference>
<dbReference type="InterPro" id="IPR052340">
    <property type="entry name" value="RNase_Y/CdgJ"/>
</dbReference>
<dbReference type="KEGG" id="cof:FOZ74_05350"/>
<organism evidence="2 3">
    <name type="scientific">Comamonas flocculans</name>
    <dbReference type="NCBI Taxonomy" id="2597701"/>
    <lineage>
        <taxon>Bacteria</taxon>
        <taxon>Pseudomonadati</taxon>
        <taxon>Pseudomonadota</taxon>
        <taxon>Betaproteobacteria</taxon>
        <taxon>Burkholderiales</taxon>
        <taxon>Comamonadaceae</taxon>
        <taxon>Comamonas</taxon>
    </lineage>
</organism>
<evidence type="ECO:0000313" key="3">
    <source>
        <dbReference type="Proteomes" id="UP000321199"/>
    </source>
</evidence>
<dbReference type="SUPFAM" id="SSF109604">
    <property type="entry name" value="HD-domain/PDEase-like"/>
    <property type="match status" value="1"/>
</dbReference>
<dbReference type="Pfam" id="PF08668">
    <property type="entry name" value="HDOD"/>
    <property type="match status" value="1"/>
</dbReference>
<dbReference type="Proteomes" id="UP000321199">
    <property type="component" value="Chromosome"/>
</dbReference>
<dbReference type="PANTHER" id="PTHR33525">
    <property type="match status" value="1"/>
</dbReference>
<sequence>MGPSNTITFSAEHLSHQGFLTAMERDLLAGDAHFPTGLKLLAALRRVLDDPNASIAQVTKLAGAEPLVTAQILRLANCATFNPGGREILSVDKAIQRVGFNMVRTAATAVAVAQMRALVGAPHFNAMADAAWQRSVQLSVLARMLAPGYGAVMPDEAALCGLVSDLGTFYLLQRASHDPRYSLPSEEAVLRNLLDLHAPQVTARLVQILDMPADIVAVLSAWHQSREVAERAQALMACMLHADALMPGVFDRSPHSADVPDTTAFAPMTAEQVDELVQRATAAFDDLLEALDG</sequence>
<dbReference type="EMBL" id="CP042344">
    <property type="protein sequence ID" value="QEA12502.1"/>
    <property type="molecule type" value="Genomic_DNA"/>
</dbReference>
<accession>A0A5B8RUT3</accession>
<dbReference type="PANTHER" id="PTHR33525:SF3">
    <property type="entry name" value="RIBONUCLEASE Y"/>
    <property type="match status" value="1"/>
</dbReference>
<dbReference type="AlphaFoldDB" id="A0A5B8RUT3"/>
<feature type="domain" description="HDOD" evidence="1">
    <location>
        <begin position="34"/>
        <end position="225"/>
    </location>
</feature>
<name>A0A5B8RUT3_9BURK</name>
<evidence type="ECO:0000313" key="2">
    <source>
        <dbReference type="EMBL" id="QEA12502.1"/>
    </source>
</evidence>
<dbReference type="OrthoDB" id="9797768at2"/>
<gene>
    <name evidence="2" type="ORF">FOZ74_05350</name>
</gene>